<dbReference type="AlphaFoldDB" id="A0A7E5W1K0"/>
<evidence type="ECO:0000256" key="8">
    <source>
        <dbReference type="PIRSR" id="PIRSR000862-1"/>
    </source>
</evidence>
<evidence type="ECO:0000256" key="5">
    <source>
        <dbReference type="ARBA" id="ARBA00023098"/>
    </source>
</evidence>
<accession>A0A7E5W1K0</accession>
<dbReference type="GO" id="GO:0016042">
    <property type="term" value="P:lipid catabolic process"/>
    <property type="evidence" value="ECO:0007669"/>
    <property type="project" value="UniProtKB-KW"/>
</dbReference>
<dbReference type="FunFam" id="3.40.50.1820:FF:000057">
    <property type="entry name" value="Lipase"/>
    <property type="match status" value="1"/>
</dbReference>
<dbReference type="OrthoDB" id="9974421at2759"/>
<reference evidence="12" key="1">
    <citation type="submission" date="2025-08" db="UniProtKB">
        <authorList>
            <consortium name="RefSeq"/>
        </authorList>
    </citation>
    <scope>IDENTIFICATION</scope>
</reference>
<keyword evidence="3 7" id="KW-0378">Hydrolase</keyword>
<proteinExistence type="inferred from homology"/>
<keyword evidence="6" id="KW-0325">Glycoprotein</keyword>
<keyword evidence="11" id="KW-1185">Reference proteome</keyword>
<evidence type="ECO:0000313" key="12">
    <source>
        <dbReference type="RefSeq" id="XP_026734485.1"/>
    </source>
</evidence>
<dbReference type="KEGG" id="tnl:113498607"/>
<dbReference type="GeneID" id="113498607"/>
<comment type="similarity">
    <text evidence="1 7">Belongs to the AB hydrolase superfamily. Lipase family.</text>
</comment>
<feature type="active site" description="Charge relay system" evidence="8">
    <location>
        <position position="367"/>
    </location>
</feature>
<feature type="chain" id="PRO_5028808784" description="Lipase" evidence="9">
    <location>
        <begin position="19"/>
        <end position="392"/>
    </location>
</feature>
<sequence>MNQFFKLLILISASEVLAQSTSRDYSEDAKLNFTGLANKYGQKTEEYDFISQEGYILKMFRIPGDPTRPVLFIHGAVDSADSFVVRGNTSLAVALARDNYDVWVTNFRGSKYSRRHASLDPDADRAYWQFSAHEIGFYDIAASIDLVLRITGEKRLSVIAYSEGTTTMYVLGSTRPEYNDKVKILISLSPICYLHNTKPFMSALLKTGPVLNTLLQAIGTEELLGANSATTAIVNELCNPKNNGYVTCLLNGLFLLTGSNAKEIEPEFFPVILGHFPAGTSRMNLNHLLQISHKKKFVRYDYGPIRNMAVYNSLVPPEYDLSRVTMKIALFVAKNDNISTLKDVALLRKRLPNVVDYKVMIDEEFNHVDYIWGRNTHKTMFPMLFKILNKYN</sequence>
<protein>
    <recommendedName>
        <fullName evidence="7">Lipase</fullName>
    </recommendedName>
</protein>
<evidence type="ECO:0000256" key="4">
    <source>
        <dbReference type="ARBA" id="ARBA00022963"/>
    </source>
</evidence>
<dbReference type="InParanoid" id="A0A7E5W1K0"/>
<dbReference type="Gene3D" id="3.40.50.1820">
    <property type="entry name" value="alpha/beta hydrolase"/>
    <property type="match status" value="1"/>
</dbReference>
<organism evidence="11 12">
    <name type="scientific">Trichoplusia ni</name>
    <name type="common">Cabbage looper</name>
    <dbReference type="NCBI Taxonomy" id="7111"/>
    <lineage>
        <taxon>Eukaryota</taxon>
        <taxon>Metazoa</taxon>
        <taxon>Ecdysozoa</taxon>
        <taxon>Arthropoda</taxon>
        <taxon>Hexapoda</taxon>
        <taxon>Insecta</taxon>
        <taxon>Pterygota</taxon>
        <taxon>Neoptera</taxon>
        <taxon>Endopterygota</taxon>
        <taxon>Lepidoptera</taxon>
        <taxon>Glossata</taxon>
        <taxon>Ditrysia</taxon>
        <taxon>Noctuoidea</taxon>
        <taxon>Noctuidae</taxon>
        <taxon>Plusiinae</taxon>
        <taxon>Trichoplusia</taxon>
    </lineage>
</organism>
<evidence type="ECO:0000259" key="10">
    <source>
        <dbReference type="Pfam" id="PF00561"/>
    </source>
</evidence>
<feature type="active site" description="Charge relay system" evidence="8">
    <location>
        <position position="336"/>
    </location>
</feature>
<evidence type="ECO:0000256" key="6">
    <source>
        <dbReference type="ARBA" id="ARBA00023180"/>
    </source>
</evidence>
<dbReference type="PANTHER" id="PTHR11005">
    <property type="entry name" value="LYSOSOMAL ACID LIPASE-RELATED"/>
    <property type="match status" value="1"/>
</dbReference>
<evidence type="ECO:0000256" key="1">
    <source>
        <dbReference type="ARBA" id="ARBA00010701"/>
    </source>
</evidence>
<name>A0A7E5W1K0_TRINI</name>
<dbReference type="Proteomes" id="UP000322000">
    <property type="component" value="Chromosome 11"/>
</dbReference>
<dbReference type="InterPro" id="IPR000073">
    <property type="entry name" value="AB_hydrolase_1"/>
</dbReference>
<feature type="signal peptide" evidence="9">
    <location>
        <begin position="1"/>
        <end position="18"/>
    </location>
</feature>
<dbReference type="GO" id="GO:0016788">
    <property type="term" value="F:hydrolase activity, acting on ester bonds"/>
    <property type="evidence" value="ECO:0007669"/>
    <property type="project" value="InterPro"/>
</dbReference>
<feature type="domain" description="AB hydrolase-1" evidence="10">
    <location>
        <begin position="69"/>
        <end position="199"/>
    </location>
</feature>
<evidence type="ECO:0000256" key="7">
    <source>
        <dbReference type="PIRNR" id="PIRNR000862"/>
    </source>
</evidence>
<evidence type="ECO:0000313" key="11">
    <source>
        <dbReference type="Proteomes" id="UP000322000"/>
    </source>
</evidence>
<dbReference type="Pfam" id="PF00561">
    <property type="entry name" value="Abhydrolase_1"/>
    <property type="match status" value="1"/>
</dbReference>
<dbReference type="InterPro" id="IPR025483">
    <property type="entry name" value="Lipase_euk"/>
</dbReference>
<evidence type="ECO:0000256" key="9">
    <source>
        <dbReference type="SAM" id="SignalP"/>
    </source>
</evidence>
<gene>
    <name evidence="12" type="primary">LOC113498607</name>
</gene>
<keyword evidence="4 7" id="KW-0442">Lipid degradation</keyword>
<dbReference type="InterPro" id="IPR029058">
    <property type="entry name" value="AB_hydrolase_fold"/>
</dbReference>
<dbReference type="RefSeq" id="XP_026734485.1">
    <property type="nucleotide sequence ID" value="XM_026878684.1"/>
</dbReference>
<keyword evidence="2 9" id="KW-0732">Signal</keyword>
<dbReference type="SUPFAM" id="SSF53474">
    <property type="entry name" value="alpha/beta-Hydrolases"/>
    <property type="match status" value="1"/>
</dbReference>
<feature type="active site" description="Nucleophile" evidence="8">
    <location>
        <position position="162"/>
    </location>
</feature>
<evidence type="ECO:0000256" key="2">
    <source>
        <dbReference type="ARBA" id="ARBA00022729"/>
    </source>
</evidence>
<evidence type="ECO:0000256" key="3">
    <source>
        <dbReference type="ARBA" id="ARBA00022801"/>
    </source>
</evidence>
<keyword evidence="5" id="KW-0443">Lipid metabolism</keyword>
<dbReference type="PIRSF" id="PIRSF000862">
    <property type="entry name" value="Steryl_ester_lip"/>
    <property type="match status" value="1"/>
</dbReference>